<dbReference type="RefSeq" id="WP_111394705.1">
    <property type="nucleotide sequence ID" value="NZ_JBJINY010000074.1"/>
</dbReference>
<evidence type="ECO:0000313" key="1">
    <source>
        <dbReference type="EMBL" id="PZV77609.1"/>
    </source>
</evidence>
<dbReference type="AlphaFoldDB" id="A0A326RN08"/>
<keyword evidence="2" id="KW-1185">Reference proteome</keyword>
<evidence type="ECO:0008006" key="3">
    <source>
        <dbReference type="Google" id="ProtNLM"/>
    </source>
</evidence>
<proteinExistence type="predicted"/>
<name>A0A326RN08_9BACT</name>
<comment type="caution">
    <text evidence="1">The sequence shown here is derived from an EMBL/GenBank/DDBJ whole genome shotgun (WGS) entry which is preliminary data.</text>
</comment>
<sequence length="73" mass="8314">MSIKERKIALIRSIETMDERLFVQVEKLLSQAQENDQFLEMVNRALSSEKDIAAGNLISLDDAGKLLDQHILE</sequence>
<dbReference type="EMBL" id="QKTX01000019">
    <property type="protein sequence ID" value="PZV77609.1"/>
    <property type="molecule type" value="Genomic_DNA"/>
</dbReference>
<evidence type="ECO:0000313" key="2">
    <source>
        <dbReference type="Proteomes" id="UP000248917"/>
    </source>
</evidence>
<accession>A0A326RN08</accession>
<dbReference type="Proteomes" id="UP000248917">
    <property type="component" value="Unassembled WGS sequence"/>
</dbReference>
<reference evidence="1 2" key="1">
    <citation type="submission" date="2018-06" db="EMBL/GenBank/DDBJ databases">
        <title>Genomic Encyclopedia of Archaeal and Bacterial Type Strains, Phase II (KMG-II): from individual species to whole genera.</title>
        <authorList>
            <person name="Goeker M."/>
        </authorList>
    </citation>
    <scope>NUCLEOTIDE SEQUENCE [LARGE SCALE GENOMIC DNA]</scope>
    <source>
        <strain evidence="1 2">T4</strain>
    </source>
</reference>
<organism evidence="1 2">
    <name type="scientific">Algoriphagus aquaeductus</name>
    <dbReference type="NCBI Taxonomy" id="475299"/>
    <lineage>
        <taxon>Bacteria</taxon>
        <taxon>Pseudomonadati</taxon>
        <taxon>Bacteroidota</taxon>
        <taxon>Cytophagia</taxon>
        <taxon>Cytophagales</taxon>
        <taxon>Cyclobacteriaceae</taxon>
        <taxon>Algoriphagus</taxon>
    </lineage>
</organism>
<protein>
    <recommendedName>
        <fullName evidence="3">Addiction module component</fullName>
    </recommendedName>
</protein>
<gene>
    <name evidence="1" type="ORF">CLV31_11921</name>
</gene>